<comment type="similarity">
    <text evidence="1">Belongs to the TolB family.</text>
</comment>
<dbReference type="InterPro" id="IPR011044">
    <property type="entry name" value="Quino_amine_DH_bsu"/>
</dbReference>
<dbReference type="InterPro" id="IPR001867">
    <property type="entry name" value="OmpR/PhoB-type_DNA-bd"/>
</dbReference>
<keyword evidence="2 3" id="KW-0238">DNA-binding</keyword>
<dbReference type="Gene3D" id="2.120.10.30">
    <property type="entry name" value="TolB, C-terminal domain"/>
    <property type="match status" value="3"/>
</dbReference>
<dbReference type="GO" id="GO:0006355">
    <property type="term" value="P:regulation of DNA-templated transcription"/>
    <property type="evidence" value="ECO:0007669"/>
    <property type="project" value="InterPro"/>
</dbReference>
<dbReference type="SUPFAM" id="SSF50969">
    <property type="entry name" value="YVTN repeat-like/Quinoprotein amine dehydrogenase"/>
    <property type="match status" value="1"/>
</dbReference>
<accession>A0A7S7NRZ9</accession>
<dbReference type="SUPFAM" id="SSF46894">
    <property type="entry name" value="C-terminal effector domain of the bipartite response regulators"/>
    <property type="match status" value="1"/>
</dbReference>
<evidence type="ECO:0000256" key="2">
    <source>
        <dbReference type="ARBA" id="ARBA00023125"/>
    </source>
</evidence>
<dbReference type="KEGG" id="pfer:IRI77_01725"/>
<dbReference type="Proteomes" id="UP000593892">
    <property type="component" value="Chromosome"/>
</dbReference>
<dbReference type="GO" id="GO:0003677">
    <property type="term" value="F:DNA binding"/>
    <property type="evidence" value="ECO:0007669"/>
    <property type="project" value="UniProtKB-UniRule"/>
</dbReference>
<dbReference type="SUPFAM" id="SSF82171">
    <property type="entry name" value="DPP6 N-terminal domain-like"/>
    <property type="match status" value="2"/>
</dbReference>
<feature type="domain" description="OmpR/PhoB-type" evidence="5">
    <location>
        <begin position="3"/>
        <end position="101"/>
    </location>
</feature>
<dbReference type="Pfam" id="PF07676">
    <property type="entry name" value="PD40"/>
    <property type="match status" value="6"/>
</dbReference>
<organism evidence="6 7">
    <name type="scientific">Paludibaculum fermentans</name>
    <dbReference type="NCBI Taxonomy" id="1473598"/>
    <lineage>
        <taxon>Bacteria</taxon>
        <taxon>Pseudomonadati</taxon>
        <taxon>Acidobacteriota</taxon>
        <taxon>Terriglobia</taxon>
        <taxon>Bryobacterales</taxon>
        <taxon>Bryobacteraceae</taxon>
        <taxon>Paludibaculum</taxon>
    </lineage>
</organism>
<dbReference type="PANTHER" id="PTHR36842">
    <property type="entry name" value="PROTEIN TOLB HOMOLOG"/>
    <property type="match status" value="1"/>
</dbReference>
<dbReference type="AlphaFoldDB" id="A0A7S7NRZ9"/>
<sequence length="691" mass="76088">MQQEVFHFGPFSADAQLRTLARDGAPVAVTPKVFDALLIFLKSGNQVVTREELCAQLWPGQVVTDANVNQHISMLRKALGDGGSGERYLVTLPGRGYQWVVPVSLPHSHETVNVAWRLAALAAGVMLMLGALAYWSQRRSTAQIEFGQRHSLTRLPGSEYQPALTRDGAKVAFIWDQDGANNPAVYVRGPEDDEPRKVSEGHYEHSSPAWSPDGRHLAYIRYEASSLRVVVTPERGGAEREIVQLYRSRYGLNCRHLDWSPDGTKLVVDDKESSSQAFGLFLVDIATGSRTRLTRPPDAIIGDVDPRFSPDGQRVSFVRMADRFRQELWITDLSGGNVKQLTSADRTISGHDWSPDGRRLYFGSNRRREFEVWSANVDTGAVQGTNLSSANPMQLSVGRSGERMVYSDLQQDLNIWKLDLEAARRGTNGWSRVISSTGEEILPFVSPDGKRLCYRSDRSGEGQLWVSGVDGGRAMQITRGAIHPVACRWSPDSSKVVFNDALTQRLYVVDAEGGSPQILGGPEVVGGHPMFDAEGRNLLYNAQGSIWRVPVGSMTGTRIVAADGVHQKVLAPDGRSLYFTRARTGTTIWRYDLVTRATTQILDGLLAGYWGAWTPGRDGIYLLAESSQPTGGAAVVFHPLNGGPNKEISRFPGQLPPIGTSSWSLSPDERYLYCVRVDVSHSDLTQVEGVR</sequence>
<dbReference type="SMART" id="SM00862">
    <property type="entry name" value="Trans_reg_C"/>
    <property type="match status" value="1"/>
</dbReference>
<dbReference type="PROSITE" id="PS51755">
    <property type="entry name" value="OMPR_PHOB"/>
    <property type="match status" value="1"/>
</dbReference>
<evidence type="ECO:0000256" key="3">
    <source>
        <dbReference type="PROSITE-ProRule" id="PRU01091"/>
    </source>
</evidence>
<name>A0A7S7NRZ9_PALFE</name>
<dbReference type="InterPro" id="IPR011042">
    <property type="entry name" value="6-blade_b-propeller_TolB-like"/>
</dbReference>
<dbReference type="InterPro" id="IPR011659">
    <property type="entry name" value="WD40"/>
</dbReference>
<protein>
    <submittedName>
        <fullName evidence="6">PD40 domain-containing protein</fullName>
    </submittedName>
</protein>
<evidence type="ECO:0000256" key="4">
    <source>
        <dbReference type="SAM" id="MobiDB-lite"/>
    </source>
</evidence>
<keyword evidence="7" id="KW-1185">Reference proteome</keyword>
<evidence type="ECO:0000256" key="1">
    <source>
        <dbReference type="ARBA" id="ARBA00009820"/>
    </source>
</evidence>
<dbReference type="RefSeq" id="WP_194450369.1">
    <property type="nucleotide sequence ID" value="NZ_CP063849.1"/>
</dbReference>
<dbReference type="InterPro" id="IPR036388">
    <property type="entry name" value="WH-like_DNA-bd_sf"/>
</dbReference>
<feature type="region of interest" description="Disordered" evidence="4">
    <location>
        <begin position="184"/>
        <end position="209"/>
    </location>
</feature>
<gene>
    <name evidence="6" type="ORF">IRI77_01725</name>
</gene>
<feature type="compositionally biased region" description="Basic and acidic residues" evidence="4">
    <location>
        <begin position="194"/>
        <end position="205"/>
    </location>
</feature>
<dbReference type="CDD" id="cd00383">
    <property type="entry name" value="trans_reg_C"/>
    <property type="match status" value="1"/>
</dbReference>
<reference evidence="6 7" key="1">
    <citation type="submission" date="2020-10" db="EMBL/GenBank/DDBJ databases">
        <title>Complete genome sequence of Paludibaculum fermentans P105T, a facultatively anaerobic acidobacterium capable of dissimilatory Fe(III) reduction.</title>
        <authorList>
            <person name="Dedysh S.N."/>
            <person name="Beletsky A.V."/>
            <person name="Kulichevskaya I.S."/>
            <person name="Mardanov A.V."/>
            <person name="Ravin N.V."/>
        </authorList>
    </citation>
    <scope>NUCLEOTIDE SEQUENCE [LARGE SCALE GENOMIC DNA]</scope>
    <source>
        <strain evidence="6 7">P105</strain>
    </source>
</reference>
<evidence type="ECO:0000313" key="7">
    <source>
        <dbReference type="Proteomes" id="UP000593892"/>
    </source>
</evidence>
<feature type="DNA-binding region" description="OmpR/PhoB-type" evidence="3">
    <location>
        <begin position="3"/>
        <end position="101"/>
    </location>
</feature>
<proteinExistence type="inferred from homology"/>
<dbReference type="GO" id="GO:0000160">
    <property type="term" value="P:phosphorelay signal transduction system"/>
    <property type="evidence" value="ECO:0007669"/>
    <property type="project" value="InterPro"/>
</dbReference>
<dbReference type="PANTHER" id="PTHR36842:SF1">
    <property type="entry name" value="PROTEIN TOLB"/>
    <property type="match status" value="1"/>
</dbReference>
<dbReference type="EMBL" id="CP063849">
    <property type="protein sequence ID" value="QOY88707.1"/>
    <property type="molecule type" value="Genomic_DNA"/>
</dbReference>
<evidence type="ECO:0000313" key="6">
    <source>
        <dbReference type="EMBL" id="QOY88707.1"/>
    </source>
</evidence>
<evidence type="ECO:0000259" key="5">
    <source>
        <dbReference type="PROSITE" id="PS51755"/>
    </source>
</evidence>
<dbReference type="Gene3D" id="1.10.10.10">
    <property type="entry name" value="Winged helix-like DNA-binding domain superfamily/Winged helix DNA-binding domain"/>
    <property type="match status" value="1"/>
</dbReference>
<dbReference type="InterPro" id="IPR016032">
    <property type="entry name" value="Sig_transdc_resp-reg_C-effctor"/>
</dbReference>
<dbReference type="Pfam" id="PF00486">
    <property type="entry name" value="Trans_reg_C"/>
    <property type="match status" value="1"/>
</dbReference>